<dbReference type="Proteomes" id="UP000785679">
    <property type="component" value="Unassembled WGS sequence"/>
</dbReference>
<organism evidence="1 2">
    <name type="scientific">Halteria grandinella</name>
    <dbReference type="NCBI Taxonomy" id="5974"/>
    <lineage>
        <taxon>Eukaryota</taxon>
        <taxon>Sar</taxon>
        <taxon>Alveolata</taxon>
        <taxon>Ciliophora</taxon>
        <taxon>Intramacronucleata</taxon>
        <taxon>Spirotrichea</taxon>
        <taxon>Stichotrichia</taxon>
        <taxon>Sporadotrichida</taxon>
        <taxon>Halteriidae</taxon>
        <taxon>Halteria</taxon>
    </lineage>
</organism>
<gene>
    <name evidence="1" type="ORF">FGO68_gene7721</name>
</gene>
<dbReference type="EMBL" id="RRYP01025561">
    <property type="protein sequence ID" value="TNV71939.1"/>
    <property type="molecule type" value="Genomic_DNA"/>
</dbReference>
<reference evidence="1" key="1">
    <citation type="submission" date="2019-06" db="EMBL/GenBank/DDBJ databases">
        <authorList>
            <person name="Zheng W."/>
        </authorList>
    </citation>
    <scope>NUCLEOTIDE SEQUENCE</scope>
    <source>
        <strain evidence="1">QDHG01</strain>
    </source>
</reference>
<dbReference type="AlphaFoldDB" id="A0A8J8NC24"/>
<evidence type="ECO:0000313" key="1">
    <source>
        <dbReference type="EMBL" id="TNV71939.1"/>
    </source>
</evidence>
<sequence length="85" mass="9514">MYQLSSFKAGPESTTQFSLTSDKSLQFITGGTTKGSALASSSMRLEQDYRSLLQASWSTKSESRKFQELRSSNSAYRAYRRDALP</sequence>
<keyword evidence="2" id="KW-1185">Reference proteome</keyword>
<comment type="caution">
    <text evidence="1">The sequence shown here is derived from an EMBL/GenBank/DDBJ whole genome shotgun (WGS) entry which is preliminary data.</text>
</comment>
<accession>A0A8J8NC24</accession>
<proteinExistence type="predicted"/>
<name>A0A8J8NC24_HALGN</name>
<evidence type="ECO:0000313" key="2">
    <source>
        <dbReference type="Proteomes" id="UP000785679"/>
    </source>
</evidence>
<protein>
    <submittedName>
        <fullName evidence="1">Uncharacterized protein</fullName>
    </submittedName>
</protein>